<feature type="transmembrane region" description="Helical" evidence="1">
    <location>
        <begin position="172"/>
        <end position="194"/>
    </location>
</feature>
<feature type="transmembrane region" description="Helical" evidence="1">
    <location>
        <begin position="144"/>
        <end position="166"/>
    </location>
</feature>
<keyword evidence="3" id="KW-1185">Reference proteome</keyword>
<organism evidence="2 3">
    <name type="scientific">Bradyrhizobium australiense</name>
    <dbReference type="NCBI Taxonomy" id="2721161"/>
    <lineage>
        <taxon>Bacteria</taxon>
        <taxon>Pseudomonadati</taxon>
        <taxon>Pseudomonadota</taxon>
        <taxon>Alphaproteobacteria</taxon>
        <taxon>Hyphomicrobiales</taxon>
        <taxon>Nitrobacteraceae</taxon>
        <taxon>Bradyrhizobium</taxon>
    </lineage>
</organism>
<feature type="transmembrane region" description="Helical" evidence="1">
    <location>
        <begin position="66"/>
        <end position="86"/>
    </location>
</feature>
<dbReference type="EMBL" id="JAAVLX010000003">
    <property type="protein sequence ID" value="NOJ40015.1"/>
    <property type="molecule type" value="Genomic_DNA"/>
</dbReference>
<keyword evidence="1" id="KW-1133">Transmembrane helix</keyword>
<reference evidence="2 3" key="1">
    <citation type="submission" date="2020-03" db="EMBL/GenBank/DDBJ databases">
        <title>Bradyrhizobium diversity isolated from nodules of Indigofera sp.</title>
        <authorList>
            <person name="Klepa M."/>
            <person name="Helene L."/>
            <person name="Hungria M."/>
        </authorList>
    </citation>
    <scope>NUCLEOTIDE SEQUENCE [LARGE SCALE GENOMIC DNA]</scope>
    <source>
        <strain evidence="2 3">WSM 1791</strain>
    </source>
</reference>
<keyword evidence="1" id="KW-0472">Membrane</keyword>
<gene>
    <name evidence="2" type="ORF">HCN58_10450</name>
</gene>
<dbReference type="RefSeq" id="WP_171579254.1">
    <property type="nucleotide sequence ID" value="NZ_JAAVLX010000003.1"/>
</dbReference>
<dbReference type="Proteomes" id="UP000544122">
    <property type="component" value="Unassembled WGS sequence"/>
</dbReference>
<proteinExistence type="predicted"/>
<accession>A0A7Y4GQA7</accession>
<comment type="caution">
    <text evidence="2">The sequence shown here is derived from an EMBL/GenBank/DDBJ whole genome shotgun (WGS) entry which is preliminary data.</text>
</comment>
<evidence type="ECO:0000256" key="1">
    <source>
        <dbReference type="SAM" id="Phobius"/>
    </source>
</evidence>
<sequence length="219" mass="23990">MVETNEGDTGNQILQIMATEHFVLQTARSATIQEANQRANLFLTSVSSATIALAFVAQVTQMGRPFVLFSLILLPCLYFIGLVTFMRTVQVAIEDMIHARGMARIRHYYVERSPVMQRYLIHSIHDDSSAVRVDKGLKSSPWQFFVTTAGMVSTINGAIAGVFAGVVATSAIGSAITPSVIVGLLTFAASILLLRRYHIQAWVAAEQRLTVRFPDAATE</sequence>
<protein>
    <submittedName>
        <fullName evidence="2">Uncharacterized protein</fullName>
    </submittedName>
</protein>
<name>A0A7Y4GQA7_9BRAD</name>
<dbReference type="AlphaFoldDB" id="A0A7Y4GQA7"/>
<keyword evidence="1" id="KW-0812">Transmembrane</keyword>
<evidence type="ECO:0000313" key="2">
    <source>
        <dbReference type="EMBL" id="NOJ40015.1"/>
    </source>
</evidence>
<evidence type="ECO:0000313" key="3">
    <source>
        <dbReference type="Proteomes" id="UP000544122"/>
    </source>
</evidence>
<feature type="transmembrane region" description="Helical" evidence="1">
    <location>
        <begin position="41"/>
        <end position="60"/>
    </location>
</feature>